<dbReference type="STRING" id="5722.A2G2M9"/>
<evidence type="ECO:0000313" key="11">
    <source>
        <dbReference type="Proteomes" id="UP000001542"/>
    </source>
</evidence>
<feature type="binding site" evidence="6">
    <location>
        <position position="898"/>
    </location>
    <ligand>
        <name>Zn(2+)</name>
        <dbReference type="ChEBI" id="CHEBI:29105"/>
        <label>1</label>
    </ligand>
</feature>
<name>A2G2M9_TRIV3</name>
<evidence type="ECO:0000256" key="5">
    <source>
        <dbReference type="PIRSR" id="PIRSR623088-2"/>
    </source>
</evidence>
<dbReference type="VEuPathDB" id="TrichDB:TVAG_265300"/>
<dbReference type="PROSITE" id="PS50046">
    <property type="entry name" value="PHYTOCHROME_2"/>
    <property type="match status" value="1"/>
</dbReference>
<protein>
    <submittedName>
        <fullName evidence="10">3'5'-cyclic nucleotide phosphodiesterase family protein</fullName>
    </submittedName>
</protein>
<dbReference type="Pfam" id="PF00233">
    <property type="entry name" value="PDEase_I"/>
    <property type="match status" value="1"/>
</dbReference>
<evidence type="ECO:0000256" key="3">
    <source>
        <dbReference type="ARBA" id="ARBA00022801"/>
    </source>
</evidence>
<dbReference type="SUPFAM" id="SSF109604">
    <property type="entry name" value="HD-domain/PDEase-like"/>
    <property type="match status" value="1"/>
</dbReference>
<organism evidence="10 11">
    <name type="scientific">Trichomonas vaginalis (strain ATCC PRA-98 / G3)</name>
    <dbReference type="NCBI Taxonomy" id="412133"/>
    <lineage>
        <taxon>Eukaryota</taxon>
        <taxon>Metamonada</taxon>
        <taxon>Parabasalia</taxon>
        <taxon>Trichomonadida</taxon>
        <taxon>Trichomonadidae</taxon>
        <taxon>Trichomonas</taxon>
    </lineage>
</organism>
<evidence type="ECO:0000259" key="9">
    <source>
        <dbReference type="PROSITE" id="PS51845"/>
    </source>
</evidence>
<feature type="binding site" evidence="5">
    <location>
        <begin position="857"/>
        <end position="861"/>
    </location>
    <ligand>
        <name>AMP</name>
        <dbReference type="ChEBI" id="CHEBI:456215"/>
    </ligand>
</feature>
<evidence type="ECO:0000259" key="8">
    <source>
        <dbReference type="PROSITE" id="PS50046"/>
    </source>
</evidence>
<dbReference type="GO" id="GO:0046872">
    <property type="term" value="F:metal ion binding"/>
    <property type="evidence" value="ECO:0007669"/>
    <property type="project" value="UniProtKB-KW"/>
</dbReference>
<keyword evidence="11" id="KW-1185">Reference proteome</keyword>
<evidence type="ECO:0000256" key="7">
    <source>
        <dbReference type="SAM" id="MobiDB-lite"/>
    </source>
</evidence>
<dbReference type="OrthoDB" id="295473at2759"/>
<dbReference type="GO" id="GO:0007165">
    <property type="term" value="P:signal transduction"/>
    <property type="evidence" value="ECO:0007669"/>
    <property type="project" value="InterPro"/>
</dbReference>
<dbReference type="PANTHER" id="PTHR11347">
    <property type="entry name" value="CYCLIC NUCLEOTIDE PHOSPHODIESTERASE"/>
    <property type="match status" value="1"/>
</dbReference>
<reference evidence="10" key="2">
    <citation type="journal article" date="2007" name="Science">
        <title>Draft genome sequence of the sexually transmitted pathogen Trichomonas vaginalis.</title>
        <authorList>
            <person name="Carlton J.M."/>
            <person name="Hirt R.P."/>
            <person name="Silva J.C."/>
            <person name="Delcher A.L."/>
            <person name="Schatz M."/>
            <person name="Zhao Q."/>
            <person name="Wortman J.R."/>
            <person name="Bidwell S.L."/>
            <person name="Alsmark U.C.M."/>
            <person name="Besteiro S."/>
            <person name="Sicheritz-Ponten T."/>
            <person name="Noel C.J."/>
            <person name="Dacks J.B."/>
            <person name="Foster P.G."/>
            <person name="Simillion C."/>
            <person name="Van de Peer Y."/>
            <person name="Miranda-Saavedra D."/>
            <person name="Barton G.J."/>
            <person name="Westrop G.D."/>
            <person name="Mueller S."/>
            <person name="Dessi D."/>
            <person name="Fiori P.L."/>
            <person name="Ren Q."/>
            <person name="Paulsen I."/>
            <person name="Zhang H."/>
            <person name="Bastida-Corcuera F.D."/>
            <person name="Simoes-Barbosa A."/>
            <person name="Brown M.T."/>
            <person name="Hayes R.D."/>
            <person name="Mukherjee M."/>
            <person name="Okumura C.Y."/>
            <person name="Schneider R."/>
            <person name="Smith A.J."/>
            <person name="Vanacova S."/>
            <person name="Villalvazo M."/>
            <person name="Haas B.J."/>
            <person name="Pertea M."/>
            <person name="Feldblyum T.V."/>
            <person name="Utterback T.R."/>
            <person name="Shu C.L."/>
            <person name="Osoegawa K."/>
            <person name="de Jong P.J."/>
            <person name="Hrdy I."/>
            <person name="Horvathova L."/>
            <person name="Zubacova Z."/>
            <person name="Dolezal P."/>
            <person name="Malik S.B."/>
            <person name="Logsdon J.M. Jr."/>
            <person name="Henze K."/>
            <person name="Gupta A."/>
            <person name="Wang C.C."/>
            <person name="Dunne R.L."/>
            <person name="Upcroft J.A."/>
            <person name="Upcroft P."/>
            <person name="White O."/>
            <person name="Salzberg S.L."/>
            <person name="Tang P."/>
            <person name="Chiu C.-H."/>
            <person name="Lee Y.-S."/>
            <person name="Embley T.M."/>
            <person name="Coombs G.H."/>
            <person name="Mottram J.C."/>
            <person name="Tachezy J."/>
            <person name="Fraser-Liggett C.M."/>
            <person name="Johnson P.J."/>
        </authorList>
    </citation>
    <scope>NUCLEOTIDE SEQUENCE [LARGE SCALE GENOMIC DNA]</scope>
    <source>
        <strain evidence="10">G3</strain>
    </source>
</reference>
<dbReference type="Proteomes" id="UP000001542">
    <property type="component" value="Unassembled WGS sequence"/>
</dbReference>
<dbReference type="InterPro" id="IPR023088">
    <property type="entry name" value="PDEase"/>
</dbReference>
<dbReference type="VEuPathDB" id="TrichDB:TVAGG3_0599500"/>
<feature type="domain" description="Phytochrome chromophore attachment site" evidence="8">
    <location>
        <begin position="452"/>
        <end position="516"/>
    </location>
</feature>
<feature type="binding site" evidence="5">
    <location>
        <position position="1009"/>
    </location>
    <ligand>
        <name>AMP</name>
        <dbReference type="ChEBI" id="CHEBI:456215"/>
    </ligand>
</feature>
<evidence type="ECO:0000313" key="10">
    <source>
        <dbReference type="EMBL" id="EAX88590.1"/>
    </source>
</evidence>
<dbReference type="CDD" id="cd00077">
    <property type="entry name" value="HDc"/>
    <property type="match status" value="1"/>
</dbReference>
<dbReference type="InterPro" id="IPR003018">
    <property type="entry name" value="GAF"/>
</dbReference>
<dbReference type="Gene3D" id="3.30.450.40">
    <property type="match status" value="3"/>
</dbReference>
<evidence type="ECO:0000256" key="6">
    <source>
        <dbReference type="PIRSR" id="PIRSR623088-3"/>
    </source>
</evidence>
<feature type="binding site" evidence="5">
    <location>
        <position position="898"/>
    </location>
    <ligand>
        <name>AMP</name>
        <dbReference type="ChEBI" id="CHEBI:456215"/>
    </ligand>
</feature>
<dbReference type="KEGG" id="tva:4746251"/>
<dbReference type="SMART" id="SM00065">
    <property type="entry name" value="GAF"/>
    <property type="match status" value="2"/>
</dbReference>
<reference evidence="10" key="1">
    <citation type="submission" date="2006-10" db="EMBL/GenBank/DDBJ databases">
        <authorList>
            <person name="Amadeo P."/>
            <person name="Zhao Q."/>
            <person name="Wortman J."/>
            <person name="Fraser-Liggett C."/>
            <person name="Carlton J."/>
        </authorList>
    </citation>
    <scope>NUCLEOTIDE SEQUENCE</scope>
    <source>
        <strain evidence="10">G3</strain>
    </source>
</reference>
<dbReference type="InterPro" id="IPR036971">
    <property type="entry name" value="PDEase_catalytic_dom_sf"/>
</dbReference>
<feature type="active site" description="Proton donor" evidence="4">
    <location>
        <position position="857"/>
    </location>
</feature>
<feature type="binding site" evidence="6">
    <location>
        <position position="898"/>
    </location>
    <ligand>
        <name>Zn(2+)</name>
        <dbReference type="ChEBI" id="CHEBI:29105"/>
        <label>2</label>
    </ligand>
</feature>
<dbReference type="eggNOG" id="KOG3689">
    <property type="taxonomic scope" value="Eukaryota"/>
</dbReference>
<dbReference type="GO" id="GO:0141162">
    <property type="term" value="P:negative regulation of cAMP/PKA signal transduction"/>
    <property type="evidence" value="ECO:0000318"/>
    <property type="project" value="GO_Central"/>
</dbReference>
<dbReference type="EMBL" id="DS114292">
    <property type="protein sequence ID" value="EAX88590.1"/>
    <property type="molecule type" value="Genomic_DNA"/>
</dbReference>
<gene>
    <name evidence="10" type="ORF">TVAG_265300</name>
</gene>
<dbReference type="GO" id="GO:0047555">
    <property type="term" value="F:3',5'-cyclic-GMP phosphodiesterase activity"/>
    <property type="evidence" value="ECO:0000318"/>
    <property type="project" value="GO_Central"/>
</dbReference>
<dbReference type="GO" id="GO:0004115">
    <property type="term" value="F:3',5'-cyclic-AMP phosphodiesterase activity"/>
    <property type="evidence" value="ECO:0000318"/>
    <property type="project" value="GO_Central"/>
</dbReference>
<feature type="binding site" evidence="6">
    <location>
        <position position="1009"/>
    </location>
    <ligand>
        <name>Zn(2+)</name>
        <dbReference type="ChEBI" id="CHEBI:29105"/>
        <label>1</label>
    </ligand>
</feature>
<feature type="binding site" evidence="5">
    <location>
        <position position="1061"/>
    </location>
    <ligand>
        <name>AMP</name>
        <dbReference type="ChEBI" id="CHEBI:456215"/>
    </ligand>
</feature>
<evidence type="ECO:0000256" key="1">
    <source>
        <dbReference type="ARBA" id="ARBA00022535"/>
    </source>
</evidence>
<evidence type="ECO:0000256" key="4">
    <source>
        <dbReference type="PIRSR" id="PIRSR623088-1"/>
    </source>
</evidence>
<dbReference type="PRINTS" id="PR00387">
    <property type="entry name" value="PDIESTERASE1"/>
</dbReference>
<dbReference type="InParanoid" id="A2G2M9"/>
<keyword evidence="3" id="KW-0378">Hydrolase</keyword>
<dbReference type="InterPro" id="IPR003607">
    <property type="entry name" value="HD/PDEase_dom"/>
</dbReference>
<feature type="binding site" evidence="6">
    <location>
        <position position="897"/>
    </location>
    <ligand>
        <name>Zn(2+)</name>
        <dbReference type="ChEBI" id="CHEBI:29105"/>
        <label>1</label>
    </ligand>
</feature>
<dbReference type="InterPro" id="IPR029016">
    <property type="entry name" value="GAF-like_dom_sf"/>
</dbReference>
<dbReference type="Gene3D" id="1.10.1300.10">
    <property type="entry name" value="3'5'-cyclic nucleotide phosphodiesterase, catalytic domain"/>
    <property type="match status" value="1"/>
</dbReference>
<dbReference type="SUPFAM" id="SSF55781">
    <property type="entry name" value="GAF domain-like"/>
    <property type="match status" value="4"/>
</dbReference>
<proteinExistence type="predicted"/>
<dbReference type="InterPro" id="IPR016132">
    <property type="entry name" value="Phyto_chromo_attachment"/>
</dbReference>
<dbReference type="RefSeq" id="XP_001301520.1">
    <property type="nucleotide sequence ID" value="XM_001301519.1"/>
</dbReference>
<dbReference type="SMR" id="A2G2M9"/>
<dbReference type="AlphaFoldDB" id="A2G2M9"/>
<dbReference type="SMART" id="SM00471">
    <property type="entry name" value="HDc"/>
    <property type="match status" value="1"/>
</dbReference>
<dbReference type="InterPro" id="IPR002073">
    <property type="entry name" value="PDEase_catalytic_dom"/>
</dbReference>
<keyword evidence="2 6" id="KW-0479">Metal-binding</keyword>
<evidence type="ECO:0000256" key="2">
    <source>
        <dbReference type="ARBA" id="ARBA00022723"/>
    </source>
</evidence>
<dbReference type="PROSITE" id="PS51845">
    <property type="entry name" value="PDEASE_I_2"/>
    <property type="match status" value="1"/>
</dbReference>
<dbReference type="Pfam" id="PF01590">
    <property type="entry name" value="GAF"/>
    <property type="match status" value="2"/>
</dbReference>
<feature type="binding site" evidence="6">
    <location>
        <position position="861"/>
    </location>
    <ligand>
        <name>Zn(2+)</name>
        <dbReference type="ChEBI" id="CHEBI:29105"/>
        <label>1</label>
    </ligand>
</feature>
<keyword evidence="1" id="KW-0140">cGMP</keyword>
<accession>A2G2M9</accession>
<feature type="region of interest" description="Disordered" evidence="7">
    <location>
        <begin position="1106"/>
        <end position="1136"/>
    </location>
</feature>
<feature type="domain" description="PDEase" evidence="9">
    <location>
        <begin position="783"/>
        <end position="1104"/>
    </location>
</feature>
<sequence>MSNIKPMRVRSIADQLNVVARQSVLQNPQNPYIALKKSESNEFFSTRSLTKGSKVNLLKNNQIKLPPLKGEDKSETSSKLDIVEALEKKEPIKPTTDPKQDQVQIGYFKLQQQWEMQNKFAKITEKFFKECYLKPLHEALEQTLIPVFKAATVTFWQDIPSIHLLYSPRLQVTVSHSDGLVGYTFFTRKFLKIERACSHSAYKEGVDSKICPGQTPVYIFPLWDYNDNVCAVVEVTRTSKDPFFDAENDAFIQFFSEQFKIHSKWLFPVEIPHSLIIELGQVMELEQFLLLFQKRIHTFFNCRIAEIWRYNIRTNKMDRFINDRKDIDPGRAGIVGDAFSRECTINVQNTKMQSSYIQYLDGDSEESALIVPIIDTRLAMKWAVCLRGSKNFPVFTSADEELLGLMTPYLALSLENADKYSSALLGNARESLEHHCVFGLQKIASLINEAAETKVILNEALENIEKLTSADRVLLFQYDKDTDNYVVSAYIGSKDPPNPISKDHGIVGKTFNSKEIINLTEAYEDPNFDNAIDLQTQYKTKTLLSVPVMNNRLEVIAVLQMINRKDGQPFSQTDFNYMKIFSIMFGLLLDNQQMYSVSTSANRQLSSFISVSTALSSNQNVKQILSEILQNARVTINAERSSLFLLDNVVNTLTSYLVDGGKMPQSIPLSHGIAATAVKQKISIVIQDAYHDPRFNKMIDFHTGFKTKSLIAVPVITSDGTVIGVAEMLNKQEGIFTQSDQTLLESFSTFAALLLEKRRLKDITEKGTAQIEMSKWIGEFERSTYTTPTKLRVPEAKQDVLKSLDFFAIDWNGIGLFQIAFFVFNDFGLLERFQITNDLFFTFLYRLREAYNEPPYHNWIHAIDVLQYISYQVRITNSHKILTQFELLAVCVAALCHDAGHQGLNNAFNVNAETPLGILFKDQSVMETFHCTVAIRILSQPETNLFHSLNTKELTVIWKWIIHLILATDMAFHFKLIKQGNEALEAGVINLKEEAHRLMCMELVMKVSDISNVSRPFKYADKWCEVLSEEFWRQGDKEKELGLPYSGPLMNREGQNKPKGQVGFYNFVCLPLYTLIARIFPELTVNLESVKSNLAQWVKLVEEQEKAQAAQASSNNDAKPESNSPPPVETARKDEK</sequence>